<gene>
    <name evidence="5" type="ORF">GQX73_g3376</name>
</gene>
<feature type="compositionally biased region" description="Low complexity" evidence="1">
    <location>
        <begin position="203"/>
        <end position="223"/>
    </location>
</feature>
<feature type="signal peptide" evidence="3">
    <location>
        <begin position="1"/>
        <end position="24"/>
    </location>
</feature>
<evidence type="ECO:0000313" key="5">
    <source>
        <dbReference type="EMBL" id="KAF2970205.1"/>
    </source>
</evidence>
<dbReference type="OrthoDB" id="5240751at2759"/>
<keyword evidence="2" id="KW-0812">Transmembrane</keyword>
<feature type="chain" id="PRO_5028924139" description="Mid2 domain-containing protein" evidence="3">
    <location>
        <begin position="25"/>
        <end position="403"/>
    </location>
</feature>
<protein>
    <recommendedName>
        <fullName evidence="4">Mid2 domain-containing protein</fullName>
    </recommendedName>
</protein>
<comment type="caution">
    <text evidence="5">The sequence shown here is derived from an EMBL/GenBank/DDBJ whole genome shotgun (WGS) entry which is preliminary data.</text>
</comment>
<evidence type="ECO:0000259" key="4">
    <source>
        <dbReference type="Pfam" id="PF04478"/>
    </source>
</evidence>
<keyword evidence="6" id="KW-1185">Reference proteome</keyword>
<feature type="transmembrane region" description="Helical" evidence="2">
    <location>
        <begin position="239"/>
        <end position="263"/>
    </location>
</feature>
<keyword evidence="3" id="KW-0732">Signal</keyword>
<feature type="compositionally biased region" description="Low complexity" evidence="1">
    <location>
        <begin position="335"/>
        <end position="344"/>
    </location>
</feature>
<dbReference type="AlphaFoldDB" id="A0A7C8IVM7"/>
<feature type="compositionally biased region" description="Polar residues" evidence="1">
    <location>
        <begin position="224"/>
        <end position="233"/>
    </location>
</feature>
<sequence>MRPNVAKSMLSVCFIGLPTAGGTGEIGPPRVEAGQNQTILFNIFPALEDIGLIHRSGTSNFTLMGVDRWQIKKVCLKSYNISGQDETIPNTTTFSSLTAHADSITSINMNSIIVDWDKKSQDSYELFSDKYSAVPLYLQCEWDHLSVSVKSTSRLFAIYDDDGSDRDNATEILTDLRDNNHVDITAPARDETTQKPNSSPSPTLGATTSSGMSSAATISATTSPDQALQTPQSGLSRGGVIGVAVGAAVAGLLVAGVLIWLLCIRRHKSATHHIMPNYGSEVGVHTIIRDKEIPAIVESSSPRSTYGGEGRPSTDHYAPYSDRSATSPAPHHHMTTSAAAAATSETDLNWNRGTPTPTSVIASRYAHLVEEGMTEDEIRGLEEEERQLDAAIENAGRGGKSRG</sequence>
<evidence type="ECO:0000256" key="3">
    <source>
        <dbReference type="SAM" id="SignalP"/>
    </source>
</evidence>
<keyword evidence="2" id="KW-1133">Transmembrane helix</keyword>
<evidence type="ECO:0000313" key="6">
    <source>
        <dbReference type="Proteomes" id="UP000481858"/>
    </source>
</evidence>
<feature type="compositionally biased region" description="Polar residues" evidence="1">
    <location>
        <begin position="345"/>
        <end position="357"/>
    </location>
</feature>
<evidence type="ECO:0000256" key="1">
    <source>
        <dbReference type="SAM" id="MobiDB-lite"/>
    </source>
</evidence>
<name>A0A7C8IVM7_9PEZI</name>
<feature type="region of interest" description="Disordered" evidence="1">
    <location>
        <begin position="295"/>
        <end position="357"/>
    </location>
</feature>
<feature type="domain" description="Mid2" evidence="4">
    <location>
        <begin position="205"/>
        <end position="268"/>
    </location>
</feature>
<dbReference type="InterPro" id="IPR007567">
    <property type="entry name" value="Mid2_dom"/>
</dbReference>
<keyword evidence="2" id="KW-0472">Membrane</keyword>
<dbReference type="InParanoid" id="A0A7C8IVM7"/>
<dbReference type="Pfam" id="PF04478">
    <property type="entry name" value="Mid2"/>
    <property type="match status" value="1"/>
</dbReference>
<proteinExistence type="predicted"/>
<dbReference type="Proteomes" id="UP000481858">
    <property type="component" value="Unassembled WGS sequence"/>
</dbReference>
<reference evidence="5 6" key="1">
    <citation type="submission" date="2019-12" db="EMBL/GenBank/DDBJ databases">
        <title>Draft genome sequence of the ascomycete Xylaria multiplex DSM 110363.</title>
        <authorList>
            <person name="Buettner E."/>
            <person name="Kellner H."/>
        </authorList>
    </citation>
    <scope>NUCLEOTIDE SEQUENCE [LARGE SCALE GENOMIC DNA]</scope>
    <source>
        <strain evidence="5 6">DSM 110363</strain>
    </source>
</reference>
<evidence type="ECO:0000256" key="2">
    <source>
        <dbReference type="SAM" id="Phobius"/>
    </source>
</evidence>
<organism evidence="5 6">
    <name type="scientific">Xylaria multiplex</name>
    <dbReference type="NCBI Taxonomy" id="323545"/>
    <lineage>
        <taxon>Eukaryota</taxon>
        <taxon>Fungi</taxon>
        <taxon>Dikarya</taxon>
        <taxon>Ascomycota</taxon>
        <taxon>Pezizomycotina</taxon>
        <taxon>Sordariomycetes</taxon>
        <taxon>Xylariomycetidae</taxon>
        <taxon>Xylariales</taxon>
        <taxon>Xylariaceae</taxon>
        <taxon>Xylaria</taxon>
    </lineage>
</organism>
<dbReference type="EMBL" id="WUBL01000026">
    <property type="protein sequence ID" value="KAF2970205.1"/>
    <property type="molecule type" value="Genomic_DNA"/>
</dbReference>
<feature type="region of interest" description="Disordered" evidence="1">
    <location>
        <begin position="180"/>
        <end position="233"/>
    </location>
</feature>
<accession>A0A7C8IVM7</accession>